<protein>
    <submittedName>
        <fullName evidence="9">Fucose 4-O-acetylase-like acetyltransferase</fullName>
    </submittedName>
</protein>
<dbReference type="PANTHER" id="PTHR40074">
    <property type="entry name" value="O-ACETYLTRANSFERASE WECH"/>
    <property type="match status" value="1"/>
</dbReference>
<keyword evidence="10" id="KW-1185">Reference proteome</keyword>
<organism evidence="9 10">
    <name type="scientific">Roseiarcus fermentans</name>
    <dbReference type="NCBI Taxonomy" id="1473586"/>
    <lineage>
        <taxon>Bacteria</taxon>
        <taxon>Pseudomonadati</taxon>
        <taxon>Pseudomonadota</taxon>
        <taxon>Alphaproteobacteria</taxon>
        <taxon>Hyphomicrobiales</taxon>
        <taxon>Roseiarcaceae</taxon>
        <taxon>Roseiarcus</taxon>
    </lineage>
</organism>
<evidence type="ECO:0000256" key="5">
    <source>
        <dbReference type="ARBA" id="ARBA00022989"/>
    </source>
</evidence>
<dbReference type="InterPro" id="IPR002656">
    <property type="entry name" value="Acyl_transf_3_dom"/>
</dbReference>
<sequence>MKRVKHVRFPEPDRLRGVAILFVVAIHAFSYLRIPTGGAWPAVWFVVHQTAVPAFFLADGWLYGKRRRQAMSSAAEIAFLSASARRLLAPWLVFSLVYLALRLVTQALGVAGGAPVQVNSAGALVMAIWHGAAAEGLYFLPALMIVRLVTPRLHRLAAGSPIRATGLAILLMVGWRVFLEPRLPVPAVGVDPLLAGATGLCFAAVGWALAEAPARFSLPAAIVPAVLLAAAGVATEGRAAAMGFQTSAVLVLWALAVAMPARLAQPPEWLGRRTMEIYLLHAPFLIKVVCVAAALLPPALGLPVAVAGSTAGALALAAGLDRFGLGWLWDASPGRAPARSEAAAAKAVGRSAAS</sequence>
<feature type="transmembrane region" description="Helical" evidence="7">
    <location>
        <begin position="161"/>
        <end position="178"/>
    </location>
</feature>
<comment type="caution">
    <text evidence="9">The sequence shown here is derived from an EMBL/GenBank/DDBJ whole genome shotgun (WGS) entry which is preliminary data.</text>
</comment>
<dbReference type="GO" id="GO:0009246">
    <property type="term" value="P:enterobacterial common antigen biosynthetic process"/>
    <property type="evidence" value="ECO:0007669"/>
    <property type="project" value="TreeGrafter"/>
</dbReference>
<feature type="transmembrane region" description="Helical" evidence="7">
    <location>
        <begin position="216"/>
        <end position="234"/>
    </location>
</feature>
<dbReference type="Pfam" id="PF01757">
    <property type="entry name" value="Acyl_transf_3"/>
    <property type="match status" value="1"/>
</dbReference>
<feature type="transmembrane region" description="Helical" evidence="7">
    <location>
        <begin position="240"/>
        <end position="258"/>
    </location>
</feature>
<reference evidence="9 10" key="1">
    <citation type="submission" date="2018-06" db="EMBL/GenBank/DDBJ databases">
        <title>Genomic Encyclopedia of Type Strains, Phase IV (KMG-IV): sequencing the most valuable type-strain genomes for metagenomic binning, comparative biology and taxonomic classification.</title>
        <authorList>
            <person name="Goeker M."/>
        </authorList>
    </citation>
    <scope>NUCLEOTIDE SEQUENCE [LARGE SCALE GENOMIC DNA]</scope>
    <source>
        <strain evidence="9 10">DSM 24875</strain>
    </source>
</reference>
<keyword evidence="5 7" id="KW-1133">Transmembrane helix</keyword>
<dbReference type="PANTHER" id="PTHR40074:SF2">
    <property type="entry name" value="O-ACETYLTRANSFERASE WECH"/>
    <property type="match status" value="1"/>
</dbReference>
<evidence type="ECO:0000259" key="8">
    <source>
        <dbReference type="Pfam" id="PF01757"/>
    </source>
</evidence>
<keyword evidence="9" id="KW-0808">Transferase</keyword>
<comment type="similarity">
    <text evidence="2">Belongs to the acyltransferase 3 family.</text>
</comment>
<dbReference type="GO" id="GO:0005886">
    <property type="term" value="C:plasma membrane"/>
    <property type="evidence" value="ECO:0007669"/>
    <property type="project" value="UniProtKB-SubCell"/>
</dbReference>
<dbReference type="EMBL" id="QNRK01000006">
    <property type="protein sequence ID" value="RBP16103.1"/>
    <property type="molecule type" value="Genomic_DNA"/>
</dbReference>
<dbReference type="AlphaFoldDB" id="A0A366FN28"/>
<gene>
    <name evidence="9" type="ORF">DFR50_10665</name>
</gene>
<evidence type="ECO:0000313" key="10">
    <source>
        <dbReference type="Proteomes" id="UP000253529"/>
    </source>
</evidence>
<proteinExistence type="inferred from homology"/>
<feature type="transmembrane region" description="Helical" evidence="7">
    <location>
        <begin position="128"/>
        <end position="149"/>
    </location>
</feature>
<evidence type="ECO:0000256" key="3">
    <source>
        <dbReference type="ARBA" id="ARBA00022475"/>
    </source>
</evidence>
<keyword evidence="6 7" id="KW-0472">Membrane</keyword>
<evidence type="ECO:0000256" key="1">
    <source>
        <dbReference type="ARBA" id="ARBA00004651"/>
    </source>
</evidence>
<name>A0A366FN28_9HYPH</name>
<feature type="transmembrane region" description="Helical" evidence="7">
    <location>
        <begin position="278"/>
        <end position="296"/>
    </location>
</feature>
<evidence type="ECO:0000313" key="9">
    <source>
        <dbReference type="EMBL" id="RBP16103.1"/>
    </source>
</evidence>
<keyword evidence="3" id="KW-1003">Cell membrane</keyword>
<evidence type="ECO:0000256" key="6">
    <source>
        <dbReference type="ARBA" id="ARBA00023136"/>
    </source>
</evidence>
<feature type="transmembrane region" description="Helical" evidence="7">
    <location>
        <begin position="190"/>
        <end position="209"/>
    </location>
</feature>
<dbReference type="GO" id="GO:0016413">
    <property type="term" value="F:O-acetyltransferase activity"/>
    <property type="evidence" value="ECO:0007669"/>
    <property type="project" value="TreeGrafter"/>
</dbReference>
<keyword evidence="4 7" id="KW-0812">Transmembrane</keyword>
<dbReference type="Proteomes" id="UP000253529">
    <property type="component" value="Unassembled WGS sequence"/>
</dbReference>
<feature type="transmembrane region" description="Helical" evidence="7">
    <location>
        <begin position="40"/>
        <end position="63"/>
    </location>
</feature>
<feature type="domain" description="Acyltransferase 3" evidence="8">
    <location>
        <begin position="11"/>
        <end position="317"/>
    </location>
</feature>
<evidence type="ECO:0000256" key="4">
    <source>
        <dbReference type="ARBA" id="ARBA00022692"/>
    </source>
</evidence>
<feature type="transmembrane region" description="Helical" evidence="7">
    <location>
        <begin position="302"/>
        <end position="320"/>
    </location>
</feature>
<feature type="transmembrane region" description="Helical" evidence="7">
    <location>
        <begin position="87"/>
        <end position="108"/>
    </location>
</feature>
<feature type="transmembrane region" description="Helical" evidence="7">
    <location>
        <begin position="15"/>
        <end position="34"/>
    </location>
</feature>
<evidence type="ECO:0000256" key="2">
    <source>
        <dbReference type="ARBA" id="ARBA00007400"/>
    </source>
</evidence>
<comment type="subcellular location">
    <subcellularLocation>
        <location evidence="1">Cell membrane</location>
        <topology evidence="1">Multi-pass membrane protein</topology>
    </subcellularLocation>
</comment>
<accession>A0A366FN28</accession>
<evidence type="ECO:0000256" key="7">
    <source>
        <dbReference type="SAM" id="Phobius"/>
    </source>
</evidence>